<organism evidence="8 9">
    <name type="scientific">Tigheibacillus jepli</name>
    <dbReference type="NCBI Taxonomy" id="3035914"/>
    <lineage>
        <taxon>Bacteria</taxon>
        <taxon>Bacillati</taxon>
        <taxon>Bacillota</taxon>
        <taxon>Bacilli</taxon>
        <taxon>Bacillales</taxon>
        <taxon>Bacillaceae</taxon>
        <taxon>Tigheibacillus</taxon>
    </lineage>
</organism>
<dbReference type="NCBIfam" id="TIGR00360">
    <property type="entry name" value="ComEC_N-term"/>
    <property type="match status" value="1"/>
</dbReference>
<keyword evidence="3 6" id="KW-0812">Transmembrane</keyword>
<dbReference type="PANTHER" id="PTHR30619:SF1">
    <property type="entry name" value="RECOMBINATION PROTEIN 2"/>
    <property type="match status" value="1"/>
</dbReference>
<feature type="transmembrane region" description="Helical" evidence="6">
    <location>
        <begin position="334"/>
        <end position="352"/>
    </location>
</feature>
<feature type="transmembrane region" description="Helical" evidence="6">
    <location>
        <begin position="364"/>
        <end position="383"/>
    </location>
</feature>
<evidence type="ECO:0000259" key="7">
    <source>
        <dbReference type="SMART" id="SM00849"/>
    </source>
</evidence>
<feature type="transmembrane region" description="Helical" evidence="6">
    <location>
        <begin position="453"/>
        <end position="472"/>
    </location>
</feature>
<dbReference type="NCBIfam" id="TIGR00361">
    <property type="entry name" value="ComEC_Rec2"/>
    <property type="match status" value="1"/>
</dbReference>
<evidence type="ECO:0000256" key="3">
    <source>
        <dbReference type="ARBA" id="ARBA00022692"/>
    </source>
</evidence>
<accession>A0ABU5CGR5</accession>
<proteinExistence type="predicted"/>
<feature type="transmembrane region" description="Helical" evidence="6">
    <location>
        <begin position="12"/>
        <end position="36"/>
    </location>
</feature>
<feature type="transmembrane region" description="Helical" evidence="6">
    <location>
        <begin position="389"/>
        <end position="413"/>
    </location>
</feature>
<dbReference type="InterPro" id="IPR052159">
    <property type="entry name" value="Competence_DNA_uptake"/>
</dbReference>
<gene>
    <name evidence="8" type="ORF">P5G51_008990</name>
</gene>
<dbReference type="Pfam" id="PF00753">
    <property type="entry name" value="Lactamase_B"/>
    <property type="match status" value="1"/>
</dbReference>
<keyword evidence="9" id="KW-1185">Reference proteome</keyword>
<dbReference type="Pfam" id="PF13567">
    <property type="entry name" value="DUF4131"/>
    <property type="match status" value="1"/>
</dbReference>
<keyword evidence="4 6" id="KW-1133">Transmembrane helix</keyword>
<sequence>MKGYWHIPALAAAGAFVSIRYQTVLIFILFVVWLIAMLKWNRLTIVPVVVSISSFLIFFLYFPHPHPSLPIDQTAKSEHANLSGKIVSSLNITPQMASFVLKEQPSALKTQVIFFINNLSETEINAIKNKVRRGSVCRLNGKLRIPSRSTNPGEFNFQQYLWEQGITRQLEVAKPGDIYCAGESIWHKLDAFRMFLLDRTGDIYSDTTAWLKALVLGDDHDIPEETVSLFQAWGLSHLLAISGLHVGLIIGLIYMLLIKTGVTTVEGAKWFVILFLPIYCVLAGAQPSVMRASIMGVLLIVLTKISRNVNLSDVLSIAFLVLVCWDKYIVTHVGFQLSFLVTFSLILSGAWLKKSNALWHQMLCISFISQMAILPVQMVYFSTFQPLSILLNVLVVPYFSFFVIPLMFILLLIPPIPFISSGLDVLFEMIHRCFLHLLSYIENVSFPWINGEFPSWAQLLYYGFLVLLMVCLQKEKLKQAFLSGILLITVVMAVMIRPYISPYGSLTMMDIGQGDAFILELPYRQGVFMIDAGAKFSFEDHTATDSIYKQILKAYLYKKGITTIDGIFISHEDMDHAGSVAFLLNDFQVENLIISPYYPLDVQQIQKTRNNKTRIIQVKQGQQITLAGQAFTILSPMEKTTDSNENSLVFWTSFGGKSWLFTGDAGKETEKKIMQAYPNLTADVLKLGHHGSKNSSDEQFIRQLGAQFALISAGRNNRYGHPHQEVLDLLSEHHIHILRTDKQGAIIYRFNGERGTFFSFLP</sequence>
<evidence type="ECO:0000256" key="2">
    <source>
        <dbReference type="ARBA" id="ARBA00022475"/>
    </source>
</evidence>
<dbReference type="InterPro" id="IPR001279">
    <property type="entry name" value="Metallo-B-lactamas"/>
</dbReference>
<feature type="transmembrane region" description="Helical" evidence="6">
    <location>
        <begin position="309"/>
        <end position="328"/>
    </location>
</feature>
<dbReference type="PANTHER" id="PTHR30619">
    <property type="entry name" value="DNA INTERNALIZATION/COMPETENCE PROTEIN COMEC/REC2"/>
    <property type="match status" value="1"/>
</dbReference>
<dbReference type="RefSeq" id="WP_320384518.1">
    <property type="nucleotide sequence ID" value="NZ_JAROCA020000001.1"/>
</dbReference>
<dbReference type="Proteomes" id="UP001228376">
    <property type="component" value="Unassembled WGS sequence"/>
</dbReference>
<evidence type="ECO:0000256" key="4">
    <source>
        <dbReference type="ARBA" id="ARBA00022989"/>
    </source>
</evidence>
<evidence type="ECO:0000256" key="6">
    <source>
        <dbReference type="SAM" id="Phobius"/>
    </source>
</evidence>
<feature type="domain" description="Metallo-beta-lactamase" evidence="7">
    <location>
        <begin position="513"/>
        <end position="715"/>
    </location>
</feature>
<keyword evidence="5 6" id="KW-0472">Membrane</keyword>
<evidence type="ECO:0000256" key="1">
    <source>
        <dbReference type="ARBA" id="ARBA00004651"/>
    </source>
</evidence>
<comment type="subcellular location">
    <subcellularLocation>
        <location evidence="1">Cell membrane</location>
        <topology evidence="1">Multi-pass membrane protein</topology>
    </subcellularLocation>
</comment>
<evidence type="ECO:0000313" key="8">
    <source>
        <dbReference type="EMBL" id="MDY0405516.1"/>
    </source>
</evidence>
<protein>
    <submittedName>
        <fullName evidence="8">DNA internalization-related competence protein ComEC/Rec2</fullName>
    </submittedName>
</protein>
<dbReference type="CDD" id="cd07731">
    <property type="entry name" value="ComA-like_MBL-fold"/>
    <property type="match status" value="1"/>
</dbReference>
<evidence type="ECO:0000313" key="9">
    <source>
        <dbReference type="Proteomes" id="UP001228376"/>
    </source>
</evidence>
<keyword evidence="2" id="KW-1003">Cell membrane</keyword>
<dbReference type="SUPFAM" id="SSF56281">
    <property type="entry name" value="Metallo-hydrolase/oxidoreductase"/>
    <property type="match status" value="1"/>
</dbReference>
<dbReference type="SMART" id="SM00849">
    <property type="entry name" value="Lactamase_B"/>
    <property type="match status" value="1"/>
</dbReference>
<dbReference type="InterPro" id="IPR035681">
    <property type="entry name" value="ComA-like_MBL"/>
</dbReference>
<feature type="transmembrane region" description="Helical" evidence="6">
    <location>
        <begin position="270"/>
        <end position="302"/>
    </location>
</feature>
<feature type="transmembrane region" description="Helical" evidence="6">
    <location>
        <begin position="479"/>
        <end position="500"/>
    </location>
</feature>
<dbReference type="InterPro" id="IPR004477">
    <property type="entry name" value="ComEC_N"/>
</dbReference>
<dbReference type="InterPro" id="IPR004797">
    <property type="entry name" value="Competence_ComEC/Rec2"/>
</dbReference>
<feature type="transmembrane region" description="Helical" evidence="6">
    <location>
        <begin position="42"/>
        <end position="62"/>
    </location>
</feature>
<dbReference type="InterPro" id="IPR036866">
    <property type="entry name" value="RibonucZ/Hydroxyglut_hydro"/>
</dbReference>
<dbReference type="Gene3D" id="3.60.15.10">
    <property type="entry name" value="Ribonuclease Z/Hydroxyacylglutathione hydrolase-like"/>
    <property type="match status" value="1"/>
</dbReference>
<feature type="transmembrane region" description="Helical" evidence="6">
    <location>
        <begin position="238"/>
        <end position="258"/>
    </location>
</feature>
<comment type="caution">
    <text evidence="8">The sequence shown here is derived from an EMBL/GenBank/DDBJ whole genome shotgun (WGS) entry which is preliminary data.</text>
</comment>
<dbReference type="InterPro" id="IPR025405">
    <property type="entry name" value="DUF4131"/>
</dbReference>
<evidence type="ECO:0000256" key="5">
    <source>
        <dbReference type="ARBA" id="ARBA00023136"/>
    </source>
</evidence>
<dbReference type="Pfam" id="PF03772">
    <property type="entry name" value="Competence"/>
    <property type="match status" value="1"/>
</dbReference>
<name>A0ABU5CGR5_9BACI</name>
<reference evidence="8 9" key="1">
    <citation type="submission" date="2023-10" db="EMBL/GenBank/DDBJ databases">
        <title>179-bfca-hs.</title>
        <authorList>
            <person name="Miliotis G."/>
            <person name="Sengupta P."/>
            <person name="Hameed A."/>
            <person name="Chuvochina M."/>
            <person name="Mcdonagh F."/>
            <person name="Simpson A.C."/>
            <person name="Singh N.K."/>
            <person name="Rekha P.D."/>
            <person name="Raman K."/>
            <person name="Hugenholtz P."/>
            <person name="Venkateswaran K."/>
        </authorList>
    </citation>
    <scope>NUCLEOTIDE SEQUENCE [LARGE SCALE GENOMIC DNA]</scope>
    <source>
        <strain evidence="8 9">179-BFC-A-HS</strain>
    </source>
</reference>
<dbReference type="EMBL" id="JAROCA020000001">
    <property type="protein sequence ID" value="MDY0405516.1"/>
    <property type="molecule type" value="Genomic_DNA"/>
</dbReference>